<organism evidence="1 2">
    <name type="scientific">Brassica oleracea var. oleracea</name>
    <dbReference type="NCBI Taxonomy" id="109376"/>
    <lineage>
        <taxon>Eukaryota</taxon>
        <taxon>Viridiplantae</taxon>
        <taxon>Streptophyta</taxon>
        <taxon>Embryophyta</taxon>
        <taxon>Tracheophyta</taxon>
        <taxon>Spermatophyta</taxon>
        <taxon>Magnoliopsida</taxon>
        <taxon>eudicotyledons</taxon>
        <taxon>Gunneridae</taxon>
        <taxon>Pentapetalae</taxon>
        <taxon>rosids</taxon>
        <taxon>malvids</taxon>
        <taxon>Brassicales</taxon>
        <taxon>Brassicaceae</taxon>
        <taxon>Brassiceae</taxon>
        <taxon>Brassica</taxon>
    </lineage>
</organism>
<keyword evidence="2" id="KW-1185">Reference proteome</keyword>
<evidence type="ECO:0008006" key="3">
    <source>
        <dbReference type="Google" id="ProtNLM"/>
    </source>
</evidence>
<protein>
    <recommendedName>
        <fullName evidence="3">Endonuclease/exonuclease/phosphatase domain-containing protein</fullName>
    </recommendedName>
</protein>
<accession>A0A0D3D7Z3</accession>
<dbReference type="HOGENOM" id="CLU_1941062_0_0_1"/>
<dbReference type="eggNOG" id="KOG1075">
    <property type="taxonomic scope" value="Eukaryota"/>
</dbReference>
<dbReference type="Gene3D" id="3.60.10.10">
    <property type="entry name" value="Endonuclease/exonuclease/phosphatase"/>
    <property type="match status" value="1"/>
</dbReference>
<dbReference type="InterPro" id="IPR036691">
    <property type="entry name" value="Endo/exonu/phosph_ase_sf"/>
</dbReference>
<dbReference type="Gramene" id="Bo7g062110.1">
    <property type="protein sequence ID" value="Bo7g062110.1"/>
    <property type="gene ID" value="Bo7g062110"/>
</dbReference>
<sequence>MNAVLPGWLFDSNYAFSDLGKIWITWLPSVKLFVLSKSLKMISCEVFFPASTSPVIICFVYTSTDDMDRRLLWSELTSLATDHRVMGKPWAVLGDFNQVLRPSENSAAVGPNVDLSTRLFAESLILGLGK</sequence>
<reference evidence="1" key="2">
    <citation type="submission" date="2015-03" db="UniProtKB">
        <authorList>
            <consortium name="EnsemblPlants"/>
        </authorList>
    </citation>
    <scope>IDENTIFICATION</scope>
</reference>
<dbReference type="EnsemblPlants" id="Bo7g062110.1">
    <property type="protein sequence ID" value="Bo7g062110.1"/>
    <property type="gene ID" value="Bo7g062110"/>
</dbReference>
<name>A0A0D3D7Z3_BRAOL</name>
<dbReference type="Proteomes" id="UP000032141">
    <property type="component" value="Chromosome C7"/>
</dbReference>
<dbReference type="SUPFAM" id="SSF56219">
    <property type="entry name" value="DNase I-like"/>
    <property type="match status" value="1"/>
</dbReference>
<reference evidence="1 2" key="1">
    <citation type="journal article" date="2014" name="Genome Biol.">
        <title>Transcriptome and methylome profiling reveals relics of genome dominance in the mesopolyploid Brassica oleracea.</title>
        <authorList>
            <person name="Parkin I.A."/>
            <person name="Koh C."/>
            <person name="Tang H."/>
            <person name="Robinson S.J."/>
            <person name="Kagale S."/>
            <person name="Clarke W.E."/>
            <person name="Town C.D."/>
            <person name="Nixon J."/>
            <person name="Krishnakumar V."/>
            <person name="Bidwell S.L."/>
            <person name="Denoeud F."/>
            <person name="Belcram H."/>
            <person name="Links M.G."/>
            <person name="Just J."/>
            <person name="Clarke C."/>
            <person name="Bender T."/>
            <person name="Huebert T."/>
            <person name="Mason A.S."/>
            <person name="Pires J.C."/>
            <person name="Barker G."/>
            <person name="Moore J."/>
            <person name="Walley P.G."/>
            <person name="Manoli S."/>
            <person name="Batley J."/>
            <person name="Edwards D."/>
            <person name="Nelson M.N."/>
            <person name="Wang X."/>
            <person name="Paterson A.H."/>
            <person name="King G."/>
            <person name="Bancroft I."/>
            <person name="Chalhoub B."/>
            <person name="Sharpe A.G."/>
        </authorList>
    </citation>
    <scope>NUCLEOTIDE SEQUENCE</scope>
    <source>
        <strain evidence="1 2">cv. TO1000</strain>
    </source>
</reference>
<proteinExistence type="predicted"/>
<dbReference type="AlphaFoldDB" id="A0A0D3D7Z3"/>
<evidence type="ECO:0000313" key="1">
    <source>
        <dbReference type="EnsemblPlants" id="Bo7g062110.1"/>
    </source>
</evidence>
<evidence type="ECO:0000313" key="2">
    <source>
        <dbReference type="Proteomes" id="UP000032141"/>
    </source>
</evidence>